<dbReference type="InterPro" id="IPR004107">
    <property type="entry name" value="Integrase_SAM-like_N"/>
</dbReference>
<feature type="domain" description="Core-binding (CB)" evidence="7">
    <location>
        <begin position="24"/>
        <end position="107"/>
    </location>
</feature>
<dbReference type="NCBIfam" id="TIGR02249">
    <property type="entry name" value="integrase_gron"/>
    <property type="match status" value="1"/>
</dbReference>
<feature type="domain" description="Tyr recombinase" evidence="6">
    <location>
        <begin position="125"/>
        <end position="341"/>
    </location>
</feature>
<evidence type="ECO:0000256" key="4">
    <source>
        <dbReference type="ARBA" id="ARBA00023172"/>
    </source>
</evidence>
<dbReference type="PANTHER" id="PTHR30349:SF64">
    <property type="entry name" value="PROPHAGE INTEGRASE INTD-RELATED"/>
    <property type="match status" value="1"/>
</dbReference>
<dbReference type="PANTHER" id="PTHR30349">
    <property type="entry name" value="PHAGE INTEGRASE-RELATED"/>
    <property type="match status" value="1"/>
</dbReference>
<dbReference type="SUPFAM" id="SSF56349">
    <property type="entry name" value="DNA breaking-rejoining enzymes"/>
    <property type="match status" value="1"/>
</dbReference>
<dbReference type="InterPro" id="IPR050090">
    <property type="entry name" value="Tyrosine_recombinase_XerCD"/>
</dbReference>
<dbReference type="InterPro" id="IPR011946">
    <property type="entry name" value="Integrase_integron-type"/>
</dbReference>
<dbReference type="STRING" id="1742973.COMA2_310002"/>
<keyword evidence="4" id="KW-0233">DNA recombination</keyword>
<protein>
    <submittedName>
        <fullName evidence="8">Integrase/recombinase</fullName>
    </submittedName>
</protein>
<dbReference type="PROSITE" id="PS51898">
    <property type="entry name" value="TYR_RECOMBINASE"/>
    <property type="match status" value="1"/>
</dbReference>
<dbReference type="Gene3D" id="1.10.150.130">
    <property type="match status" value="1"/>
</dbReference>
<evidence type="ECO:0000256" key="1">
    <source>
        <dbReference type="ARBA" id="ARBA00008857"/>
    </source>
</evidence>
<dbReference type="InterPro" id="IPR002104">
    <property type="entry name" value="Integrase_catalytic"/>
</dbReference>
<dbReference type="GO" id="GO:0003677">
    <property type="term" value="F:DNA binding"/>
    <property type="evidence" value="ECO:0007669"/>
    <property type="project" value="UniProtKB-UniRule"/>
</dbReference>
<dbReference type="InterPro" id="IPR013762">
    <property type="entry name" value="Integrase-like_cat_sf"/>
</dbReference>
<evidence type="ECO:0000256" key="5">
    <source>
        <dbReference type="PROSITE-ProRule" id="PRU01248"/>
    </source>
</evidence>
<dbReference type="AlphaFoldDB" id="A0A0S4LJH9"/>
<proteinExistence type="inferred from homology"/>
<dbReference type="GO" id="GO:0015074">
    <property type="term" value="P:DNA integration"/>
    <property type="evidence" value="ECO:0007669"/>
    <property type="project" value="UniProtKB-KW"/>
</dbReference>
<dbReference type="Pfam" id="PF00589">
    <property type="entry name" value="Phage_integrase"/>
    <property type="match status" value="1"/>
</dbReference>
<keyword evidence="9" id="KW-1185">Reference proteome</keyword>
<comment type="similarity">
    <text evidence="1">Belongs to the 'phage' integrase family.</text>
</comment>
<evidence type="ECO:0000256" key="3">
    <source>
        <dbReference type="ARBA" id="ARBA00023125"/>
    </source>
</evidence>
<keyword evidence="2" id="KW-0229">DNA integration</keyword>
<reference evidence="9" key="1">
    <citation type="submission" date="2015-10" db="EMBL/GenBank/DDBJ databases">
        <authorList>
            <person name="Luecker S."/>
            <person name="Luecker S."/>
        </authorList>
    </citation>
    <scope>NUCLEOTIDE SEQUENCE [LARGE SCALE GENOMIC DNA]</scope>
</reference>
<dbReference type="Gene3D" id="1.10.443.10">
    <property type="entry name" value="Intergrase catalytic core"/>
    <property type="match status" value="1"/>
</dbReference>
<gene>
    <name evidence="8" type="primary">int</name>
    <name evidence="8" type="ORF">COMA2_310002</name>
</gene>
<evidence type="ECO:0000313" key="8">
    <source>
        <dbReference type="EMBL" id="CUS37669.1"/>
    </source>
</evidence>
<evidence type="ECO:0000259" key="6">
    <source>
        <dbReference type="PROSITE" id="PS51898"/>
    </source>
</evidence>
<dbReference type="InterPro" id="IPR010998">
    <property type="entry name" value="Integrase_recombinase_N"/>
</dbReference>
<evidence type="ECO:0000313" key="9">
    <source>
        <dbReference type="Proteomes" id="UP000198736"/>
    </source>
</evidence>
<organism evidence="8 9">
    <name type="scientific">Candidatus Nitrospira nitrificans</name>
    <dbReference type="NCBI Taxonomy" id="1742973"/>
    <lineage>
        <taxon>Bacteria</taxon>
        <taxon>Pseudomonadati</taxon>
        <taxon>Nitrospirota</taxon>
        <taxon>Nitrospiria</taxon>
        <taxon>Nitrospirales</taxon>
        <taxon>Nitrospiraceae</taxon>
        <taxon>Nitrospira</taxon>
    </lineage>
</organism>
<name>A0A0S4LJH9_9BACT</name>
<dbReference type="InterPro" id="IPR011010">
    <property type="entry name" value="DNA_brk_join_enz"/>
</dbReference>
<dbReference type="EMBL" id="CZPZ01000025">
    <property type="protein sequence ID" value="CUS37669.1"/>
    <property type="molecule type" value="Genomic_DNA"/>
</dbReference>
<dbReference type="PROSITE" id="PS51900">
    <property type="entry name" value="CB"/>
    <property type="match status" value="1"/>
</dbReference>
<dbReference type="Proteomes" id="UP000198736">
    <property type="component" value="Unassembled WGS sequence"/>
</dbReference>
<evidence type="ECO:0000259" key="7">
    <source>
        <dbReference type="PROSITE" id="PS51900"/>
    </source>
</evidence>
<dbReference type="Pfam" id="PF13495">
    <property type="entry name" value="Phage_int_SAM_4"/>
    <property type="match status" value="1"/>
</dbReference>
<keyword evidence="3 5" id="KW-0238">DNA-binding</keyword>
<dbReference type="InterPro" id="IPR044068">
    <property type="entry name" value="CB"/>
</dbReference>
<dbReference type="GO" id="GO:0006310">
    <property type="term" value="P:DNA recombination"/>
    <property type="evidence" value="ECO:0007669"/>
    <property type="project" value="UniProtKB-KW"/>
</dbReference>
<accession>A0A0S4LJH9</accession>
<evidence type="ECO:0000256" key="2">
    <source>
        <dbReference type="ARBA" id="ARBA00022908"/>
    </source>
</evidence>
<sequence>MVTATVEYLSMPTRRWVMREPVPPPPPRLLDRVRAAIRTRHYSRRTEKAYVGWIRRYILFHGKRHPAEMGASEVTRFLSSLAVEGQVAASTQNQAVSALLFLYREVLGQELPWLDEVIRARRPVRLPVVLGRREVQAILDGLGGAPRLMALLLYGAGLRLLECARLRVQDIDFERHQIVVRGGKGDKDRVTMLPVVVRADLAAHLEEVRRQHALDLRRGAGWVELPSALARKYPYAGREWGWQWVFPATRVYVDRDTSQRRRHHLHESVLQRAVKMAVARAGLPRHATCHTLRHSFATHLLEDGHDIRTVQELLGHRDVSTTMIYTHVLNRGPAGVRSPADRMAGL</sequence>